<sequence length="205" mass="23627">MCWMSIWEAQLPYGESKYQVNEPLELVHSDVFGPVKQSYISGYHYIVTFINDFSRNVVFDEASSWWSKEVSLPDLIALEQKLQDKLNEVEQGNKIESNQEVPLQKEKKSLWKTGACETPDKLQEKVQEESQSQLRRSTRLKLPNTKYIDATLTEVVNIKEATTFEKASKSRNRNNPTKVEILKGHGRHDACKVSGIAHNRCKEKI</sequence>
<gene>
    <name evidence="1" type="ORF">KY290_022329</name>
</gene>
<dbReference type="EMBL" id="JAIVGD010000015">
    <property type="protein sequence ID" value="KAH0758836.1"/>
    <property type="molecule type" value="Genomic_DNA"/>
</dbReference>
<organism evidence="1 2">
    <name type="scientific">Solanum tuberosum</name>
    <name type="common">Potato</name>
    <dbReference type="NCBI Taxonomy" id="4113"/>
    <lineage>
        <taxon>Eukaryota</taxon>
        <taxon>Viridiplantae</taxon>
        <taxon>Streptophyta</taxon>
        <taxon>Embryophyta</taxon>
        <taxon>Tracheophyta</taxon>
        <taxon>Spermatophyta</taxon>
        <taxon>Magnoliopsida</taxon>
        <taxon>eudicotyledons</taxon>
        <taxon>Gunneridae</taxon>
        <taxon>Pentapetalae</taxon>
        <taxon>asterids</taxon>
        <taxon>lamiids</taxon>
        <taxon>Solanales</taxon>
        <taxon>Solanaceae</taxon>
        <taxon>Solanoideae</taxon>
        <taxon>Solaneae</taxon>
        <taxon>Solanum</taxon>
    </lineage>
</organism>
<dbReference type="InterPro" id="IPR036397">
    <property type="entry name" value="RNaseH_sf"/>
</dbReference>
<dbReference type="Proteomes" id="UP000826656">
    <property type="component" value="Unassembled WGS sequence"/>
</dbReference>
<comment type="caution">
    <text evidence="1">The sequence shown here is derived from an EMBL/GenBank/DDBJ whole genome shotgun (WGS) entry which is preliminary data.</text>
</comment>
<reference evidence="1 2" key="1">
    <citation type="journal article" date="2021" name="bioRxiv">
        <title>Chromosome-scale and haplotype-resolved genome assembly of a tetraploid potato cultivar.</title>
        <authorList>
            <person name="Sun H."/>
            <person name="Jiao W.-B."/>
            <person name="Krause K."/>
            <person name="Campoy J.A."/>
            <person name="Goel M."/>
            <person name="Folz-Donahue K."/>
            <person name="Kukat C."/>
            <person name="Huettel B."/>
            <person name="Schneeberger K."/>
        </authorList>
    </citation>
    <scope>NUCLEOTIDE SEQUENCE [LARGE SCALE GENOMIC DNA]</scope>
    <source>
        <strain evidence="1">SolTubOtavaFocal</strain>
        <tissue evidence="1">Leaves</tissue>
    </source>
</reference>
<evidence type="ECO:0000313" key="1">
    <source>
        <dbReference type="EMBL" id="KAH0758836.1"/>
    </source>
</evidence>
<proteinExistence type="predicted"/>
<dbReference type="Gene3D" id="3.30.420.10">
    <property type="entry name" value="Ribonuclease H-like superfamily/Ribonuclease H"/>
    <property type="match status" value="1"/>
</dbReference>
<protein>
    <submittedName>
        <fullName evidence="1">Uncharacterized protein</fullName>
    </submittedName>
</protein>
<evidence type="ECO:0000313" key="2">
    <source>
        <dbReference type="Proteomes" id="UP000826656"/>
    </source>
</evidence>
<accession>A0ABQ7V454</accession>
<name>A0ABQ7V454_SOLTU</name>
<keyword evidence="2" id="KW-1185">Reference proteome</keyword>